<dbReference type="InterPro" id="IPR007246">
    <property type="entry name" value="Gaa1"/>
</dbReference>
<reference evidence="2" key="2">
    <citation type="submission" date="2021-05" db="EMBL/GenBank/DDBJ databases">
        <authorList>
            <person name="Pain A."/>
        </authorList>
    </citation>
    <scope>NUCLEOTIDE SEQUENCE</scope>
    <source>
        <strain evidence="2">1802A</strain>
    </source>
</reference>
<evidence type="ECO:0000256" key="1">
    <source>
        <dbReference type="SAM" id="Phobius"/>
    </source>
</evidence>
<comment type="caution">
    <text evidence="2">The sequence shown here is derived from an EMBL/GenBank/DDBJ whole genome shotgun (WGS) entry which is preliminary data.</text>
</comment>
<sequence length="778" mass="86938">MPMLSHMKEEIAVEEHSYLQSLTPDNVGHSGMNFMVDTIASLSKACAVTSMKSIEQTVGLEGFSRWYENVPEDAPAVYKAIDAIAKEPGLRLEVGYNDFRYVFDSGLGITGSSLLLRMKCARCASRGASLVVATVDTGSKREFVVDERGNVMRSFDSGNNRTKCSSSISGASIALTALREMSRYDNQAQDVLLLVTDRNLPYAAGTRQFLDDYFGRPDFKWRSGWLHQAACLDLGYGRCGSYEMNYEGLDGVVPNLDVFASFLHEADLQEVAIVLPGLWERVGRMSTNSFPHLQHVPMLSRNIAAFSITCARKAEKTDPNQADKLMRALLVTLRMHNNLETVLERNANSYQVVDGKHYLSQCIYLLLVPALLLGPTTEILYSGYTWDFHVLMASLCVFLINAFMGPWLSYRYLVRAVASDFDGTSTTNLSQVRIAILLLFFSSAALLAVNLLLFRVIPGRVFSSFDIERKVLERQALLLRLGYSVDSQNLISKVCLNLNVLMERLRRKTENVLGSIVRHLDAAPADSKRRRLSVKITALMQRVRSRQADAASKPAVTVRSTERFDAAVGEPADASQQNDEQALEELGGTRVAYPTNTGLPAPHVIASVGTLFFAVVFLYAMMVFNWPLSIVLTLILVPSLRRIRVCNHTRSKCWVDIVVCATYLLFIAALATRRNLVRGLRCEFLHRVYAEGRFNVLMFFVSPFHNIYVFVKNFPADEILAALRGPFVTKKLFTLAQQHVLFGSGTFPLIWFCAVPLVFHTVLIYALARFHGSPQKSD</sequence>
<dbReference type="Pfam" id="PF04114">
    <property type="entry name" value="Gaa1"/>
    <property type="match status" value="1"/>
</dbReference>
<accession>A0AAD9GDJ7</accession>
<dbReference type="EMBL" id="JAHBMH010000044">
    <property type="protein sequence ID" value="KAK1936286.1"/>
    <property type="molecule type" value="Genomic_DNA"/>
</dbReference>
<gene>
    <name evidence="2" type="ORF">X943_002586</name>
</gene>
<dbReference type="Proteomes" id="UP001195914">
    <property type="component" value="Unassembled WGS sequence"/>
</dbReference>
<keyword evidence="1" id="KW-0472">Membrane</keyword>
<dbReference type="AlphaFoldDB" id="A0AAD9GDJ7"/>
<organism evidence="2 3">
    <name type="scientific">Babesia divergens</name>
    <dbReference type="NCBI Taxonomy" id="32595"/>
    <lineage>
        <taxon>Eukaryota</taxon>
        <taxon>Sar</taxon>
        <taxon>Alveolata</taxon>
        <taxon>Apicomplexa</taxon>
        <taxon>Aconoidasida</taxon>
        <taxon>Piroplasmida</taxon>
        <taxon>Babesiidae</taxon>
        <taxon>Babesia</taxon>
    </lineage>
</organism>
<evidence type="ECO:0000313" key="2">
    <source>
        <dbReference type="EMBL" id="KAK1936286.1"/>
    </source>
</evidence>
<dbReference type="PANTHER" id="PTHR13304:SF0">
    <property type="entry name" value="GLYCOSYLPHOSPHATIDYLINOSITOL ANCHOR ATTACHMENT 1 PROTEIN"/>
    <property type="match status" value="1"/>
</dbReference>
<feature type="transmembrane region" description="Helical" evidence="1">
    <location>
        <begin position="363"/>
        <end position="381"/>
    </location>
</feature>
<feature type="transmembrane region" description="Helical" evidence="1">
    <location>
        <begin position="653"/>
        <end position="671"/>
    </location>
</feature>
<proteinExistence type="predicted"/>
<dbReference type="PANTHER" id="PTHR13304">
    <property type="entry name" value="GLYCOSYLPHOSPHATIDYLINOSITOL ANCHOR ATTACHMENT 1 PROTEIN"/>
    <property type="match status" value="1"/>
</dbReference>
<evidence type="ECO:0000313" key="3">
    <source>
        <dbReference type="Proteomes" id="UP001195914"/>
    </source>
</evidence>
<reference evidence="2" key="1">
    <citation type="journal article" date="2014" name="Nucleic Acids Res.">
        <title>The evolutionary dynamics of variant antigen genes in Babesia reveal a history of genomic innovation underlying host-parasite interaction.</title>
        <authorList>
            <person name="Jackson A.P."/>
            <person name="Otto T.D."/>
            <person name="Darby A."/>
            <person name="Ramaprasad A."/>
            <person name="Xia D."/>
            <person name="Echaide I.E."/>
            <person name="Farber M."/>
            <person name="Gahlot S."/>
            <person name="Gamble J."/>
            <person name="Gupta D."/>
            <person name="Gupta Y."/>
            <person name="Jackson L."/>
            <person name="Malandrin L."/>
            <person name="Malas T.B."/>
            <person name="Moussa E."/>
            <person name="Nair M."/>
            <person name="Reid A.J."/>
            <person name="Sanders M."/>
            <person name="Sharma J."/>
            <person name="Tracey A."/>
            <person name="Quail M.A."/>
            <person name="Weir W."/>
            <person name="Wastling J.M."/>
            <person name="Hall N."/>
            <person name="Willadsen P."/>
            <person name="Lingelbach K."/>
            <person name="Shiels B."/>
            <person name="Tait A."/>
            <person name="Berriman M."/>
            <person name="Allred D.R."/>
            <person name="Pain A."/>
        </authorList>
    </citation>
    <scope>NUCLEOTIDE SEQUENCE</scope>
    <source>
        <strain evidence="2">1802A</strain>
    </source>
</reference>
<keyword evidence="3" id="KW-1185">Reference proteome</keyword>
<name>A0AAD9GDJ7_BABDI</name>
<keyword evidence="1" id="KW-1133">Transmembrane helix</keyword>
<dbReference type="GO" id="GO:0016255">
    <property type="term" value="P:attachment of GPI anchor to protein"/>
    <property type="evidence" value="ECO:0007669"/>
    <property type="project" value="TreeGrafter"/>
</dbReference>
<feature type="transmembrane region" description="Helical" evidence="1">
    <location>
        <begin position="749"/>
        <end position="768"/>
    </location>
</feature>
<protein>
    <submittedName>
        <fullName evidence="2">Membrane protein</fullName>
    </submittedName>
</protein>
<feature type="transmembrane region" description="Helical" evidence="1">
    <location>
        <begin position="599"/>
        <end position="618"/>
    </location>
</feature>
<keyword evidence="1" id="KW-0812">Transmembrane</keyword>
<feature type="transmembrane region" description="Helical" evidence="1">
    <location>
        <begin position="430"/>
        <end position="454"/>
    </location>
</feature>
<dbReference type="GO" id="GO:0042765">
    <property type="term" value="C:GPI-anchor transamidase complex"/>
    <property type="evidence" value="ECO:0007669"/>
    <property type="project" value="InterPro"/>
</dbReference>
<feature type="transmembrane region" description="Helical" evidence="1">
    <location>
        <begin position="388"/>
        <end position="410"/>
    </location>
</feature>